<protein>
    <recommendedName>
        <fullName evidence="3">Glycosyltransferase family 2 protein</fullName>
    </recommendedName>
</protein>
<proteinExistence type="predicted"/>
<evidence type="ECO:0008006" key="3">
    <source>
        <dbReference type="Google" id="ProtNLM"/>
    </source>
</evidence>
<accession>A0A552FUJ1</accession>
<dbReference type="Proteomes" id="UP000316958">
    <property type="component" value="Unassembled WGS sequence"/>
</dbReference>
<reference evidence="1 2" key="1">
    <citation type="submission" date="2019-01" db="EMBL/GenBank/DDBJ databases">
        <title>Coherence of Microcystis species and biogeography revealed through population genomics.</title>
        <authorList>
            <person name="Perez-Carrascal O.M."/>
            <person name="Terrat Y."/>
            <person name="Giani A."/>
            <person name="Fortin N."/>
            <person name="Tromas N."/>
            <person name="Shapiro B.J."/>
        </authorList>
    </citation>
    <scope>NUCLEOTIDE SEQUENCE [LARGE SCALE GENOMIC DNA]</scope>
    <source>
        <strain evidence="1">Ma_QC_Ch_20071001_S25D</strain>
    </source>
</reference>
<name>A0A552FUJ1_MICAE</name>
<evidence type="ECO:0000313" key="2">
    <source>
        <dbReference type="Proteomes" id="UP000316958"/>
    </source>
</evidence>
<gene>
    <name evidence="1" type="ORF">EWV57_10575</name>
</gene>
<sequence>MGLASCSLWFFTARTDVWFMMNTIPHLVKMSQFPFEEKVLAIDTAPLSGEKVNRPGLGTMEELRACGEKLVKDGIIDRLVDFNYDPGYRQRIYQKHFGSPLRSTHNYKGYPIFGSIFKIEQCRSDYMVHYDSDMMLYQEPDYSWIREGIELMETHPEMMFVRPLSGPPRPDGTIYSQHPCRKNPDGFYQFKFFGSRAYLLNCRRYDRLLPITPLWRSYKNTFLDHLPDGLKTWGNILTGKGKLDSWEIMVSQSLEQTNYYRATLTNAKGWTLHPNDRSPAFRQAWPTIIKKIEAGIYPPTQAGYYDLIPELWYQKSVISLDLR</sequence>
<dbReference type="AlphaFoldDB" id="A0A552FUJ1"/>
<comment type="caution">
    <text evidence="1">The sequence shown here is derived from an EMBL/GenBank/DDBJ whole genome shotgun (WGS) entry which is preliminary data.</text>
</comment>
<organism evidence="1 2">
    <name type="scientific">Microcystis aeruginosa Ma_QC_Ch_20071001_S25D</name>
    <dbReference type="NCBI Taxonomy" id="2486250"/>
    <lineage>
        <taxon>Bacteria</taxon>
        <taxon>Bacillati</taxon>
        <taxon>Cyanobacteriota</taxon>
        <taxon>Cyanophyceae</taxon>
        <taxon>Oscillatoriophycideae</taxon>
        <taxon>Chroococcales</taxon>
        <taxon>Microcystaceae</taxon>
        <taxon>Microcystis</taxon>
    </lineage>
</organism>
<dbReference type="EMBL" id="SFBE01000175">
    <property type="protein sequence ID" value="TRU50390.1"/>
    <property type="molecule type" value="Genomic_DNA"/>
</dbReference>
<evidence type="ECO:0000313" key="1">
    <source>
        <dbReference type="EMBL" id="TRU50390.1"/>
    </source>
</evidence>